<accession>A0A0C3A292</accession>
<dbReference type="InterPro" id="IPR019992">
    <property type="entry name" value="Mycoides_lipoprot_LppA/p72"/>
</dbReference>
<evidence type="ECO:0000313" key="3">
    <source>
        <dbReference type="EMBL" id="KIM13616.1"/>
    </source>
</evidence>
<gene>
    <name evidence="3" type="ORF">MCGM508_00775</name>
</gene>
<protein>
    <submittedName>
        <fullName evidence="3">LppA/P72 family lipoprotein</fullName>
    </submittedName>
</protein>
<dbReference type="EMBL" id="JXQB01000001">
    <property type="protein sequence ID" value="KIM13616.1"/>
    <property type="molecule type" value="Genomic_DNA"/>
</dbReference>
<feature type="signal peptide" evidence="2">
    <location>
        <begin position="1"/>
        <end position="21"/>
    </location>
</feature>
<dbReference type="Proteomes" id="UP000031975">
    <property type="component" value="Unassembled WGS sequence"/>
</dbReference>
<evidence type="ECO:0000313" key="4">
    <source>
        <dbReference type="Proteomes" id="UP000031975"/>
    </source>
</evidence>
<feature type="compositionally biased region" description="Basic and acidic residues" evidence="1">
    <location>
        <begin position="57"/>
        <end position="74"/>
    </location>
</feature>
<evidence type="ECO:0000256" key="1">
    <source>
        <dbReference type="SAM" id="MobiDB-lite"/>
    </source>
</evidence>
<dbReference type="RefSeq" id="WP_041159628.1">
    <property type="nucleotide sequence ID" value="NZ_JXQB01000001.1"/>
</dbReference>
<organism evidence="3 4">
    <name type="scientific">Mycoplasma capricolum subsp. capricolum</name>
    <dbReference type="NCBI Taxonomy" id="40479"/>
    <lineage>
        <taxon>Bacteria</taxon>
        <taxon>Bacillati</taxon>
        <taxon>Mycoplasmatota</taxon>
        <taxon>Mollicutes</taxon>
        <taxon>Mycoplasmataceae</taxon>
        <taxon>Mycoplasma</taxon>
    </lineage>
</organism>
<keyword evidence="3" id="KW-0449">Lipoprotein</keyword>
<feature type="compositionally biased region" description="Low complexity" evidence="1">
    <location>
        <begin position="104"/>
        <end position="127"/>
    </location>
</feature>
<dbReference type="NCBIfam" id="TIGR03490">
    <property type="entry name" value="Mycoplas_LppA"/>
    <property type="match status" value="1"/>
</dbReference>
<proteinExistence type="predicted"/>
<feature type="compositionally biased region" description="Basic and acidic residues" evidence="1">
    <location>
        <begin position="132"/>
        <end position="142"/>
    </location>
</feature>
<keyword evidence="2" id="KW-0732">Signal</keyword>
<dbReference type="NCBIfam" id="NF045959">
    <property type="entry name" value="LppA_rel_LP"/>
    <property type="match status" value="1"/>
</dbReference>
<evidence type="ECO:0000256" key="2">
    <source>
        <dbReference type="SAM" id="SignalP"/>
    </source>
</evidence>
<feature type="region of interest" description="Disordered" evidence="1">
    <location>
        <begin position="28"/>
        <end position="142"/>
    </location>
</feature>
<reference evidence="3 4" key="1">
    <citation type="submission" date="2015-01" db="EMBL/GenBank/DDBJ databases">
        <title>Draft Genome Sequence of Mycoplasma capricolum subsp. capricolum str. GM508D.</title>
        <authorList>
            <person name="Calcutt M.J."/>
            <person name="Foecking M.F."/>
        </authorList>
    </citation>
    <scope>NUCLEOTIDE SEQUENCE [LARGE SCALE GENOMIC DNA]</scope>
    <source>
        <strain evidence="3 4">GM508D</strain>
    </source>
</reference>
<sequence>MRKFSKLFLTFLPISSLSVFSVVSCTTNNKNNKPNEIPQLPNSKRPNEIPQLPNSKRPNDRSESSSQTENKKPGEGSNSQKQPEVEPVPDKPETEPNSSNSTKQPENNDNPNSNNNHNNSNNEQPQSDEPQSNERNEPKNRVDFLDIEKINKKIDFKYITTYNNKSANAAWVQIKSRGQNIFKEIIFSKNKEILEKYQIEFDIESLPEIIDEKGIINKVKIKFTKFNESKIFIFSFIGFKEQAKNEKDSKNKKNDYIKVKEKINEKIKGLYPSLIAYMLLYVEDQNKYNKDIKQSGNVINFQDLENRNDSLFSSDFPGFSIGTKELLFEYKEEYRQIYKDEIISAAYDDLNGILQLEVQIRNTDDHTDDKGDPLITKKFKLEGFRKVDIKNENNNVIFVDLLKNDFKEIVNKGSLAEIVKQFITYGAYNKKIGLADSNQTRIKNELFKKLIVNINDKNNIYRTTQTLSLDNNGKKYKSILGLKNNMSLYPFHTRVNKDSIKNIYLTITNENGIKEAKIEFELYLSVYASTFTDLTDNTYASEKDMKLTITQTAQINQ</sequence>
<dbReference type="AlphaFoldDB" id="A0A0C3A292"/>
<feature type="compositionally biased region" description="Polar residues" evidence="1">
    <location>
        <begin position="28"/>
        <end position="44"/>
    </location>
</feature>
<dbReference type="PROSITE" id="PS51257">
    <property type="entry name" value="PROKAR_LIPOPROTEIN"/>
    <property type="match status" value="1"/>
</dbReference>
<comment type="caution">
    <text evidence="3">The sequence shown here is derived from an EMBL/GenBank/DDBJ whole genome shotgun (WGS) entry which is preliminary data.</text>
</comment>
<feature type="chain" id="PRO_5002160592" evidence="2">
    <location>
        <begin position="22"/>
        <end position="557"/>
    </location>
</feature>
<name>A0A0C3A292_MYCCA</name>